<accession>A0A5J6ZA62</accession>
<dbReference type="RefSeq" id="WP_151902885.1">
    <property type="nucleotide sequence ID" value="NZ_CP045032.1"/>
</dbReference>
<evidence type="ECO:0000313" key="2">
    <source>
        <dbReference type="EMBL" id="QFQ02535.1"/>
    </source>
</evidence>
<feature type="domain" description="YlxR" evidence="1">
    <location>
        <begin position="13"/>
        <end position="82"/>
    </location>
</feature>
<dbReference type="OrthoDB" id="5244965at2"/>
<dbReference type="PANTHER" id="PTHR34215">
    <property type="entry name" value="BLL0784 PROTEIN"/>
    <property type="match status" value="1"/>
</dbReference>
<dbReference type="InterPro" id="IPR035931">
    <property type="entry name" value="YlxR-like_sf"/>
</dbReference>
<proteinExistence type="predicted"/>
<dbReference type="Gene3D" id="3.30.1230.10">
    <property type="entry name" value="YlxR-like"/>
    <property type="match status" value="1"/>
</dbReference>
<dbReference type="AlphaFoldDB" id="A0A5J6ZA62"/>
<dbReference type="SUPFAM" id="SSF64376">
    <property type="entry name" value="YlxR-like"/>
    <property type="match status" value="1"/>
</dbReference>
<dbReference type="Proteomes" id="UP000326711">
    <property type="component" value="Chromosome"/>
</dbReference>
<evidence type="ECO:0000259" key="1">
    <source>
        <dbReference type="Pfam" id="PF04296"/>
    </source>
</evidence>
<keyword evidence="3" id="KW-1185">Reference proteome</keyword>
<sequence>MRTMPSSPHVPQRTCIATRVTVADSELLRVVAQTRTDGSIAIVADPRRCLPGRGAWITPTRQAYATAAKRRAFSRALRVPATADPTPVRDYIDSLAPMAGEGT</sequence>
<protein>
    <recommendedName>
        <fullName evidence="1">YlxR domain-containing protein</fullName>
    </recommendedName>
</protein>
<evidence type="ECO:0000313" key="3">
    <source>
        <dbReference type="Proteomes" id="UP000326711"/>
    </source>
</evidence>
<name>A0A5J6ZA62_9CORY</name>
<organism evidence="2 3">
    <name type="scientific">Corynebacterium urogenitale</name>
    <dbReference type="NCBI Taxonomy" id="2487892"/>
    <lineage>
        <taxon>Bacteria</taxon>
        <taxon>Bacillati</taxon>
        <taxon>Actinomycetota</taxon>
        <taxon>Actinomycetes</taxon>
        <taxon>Mycobacteriales</taxon>
        <taxon>Corynebacteriaceae</taxon>
        <taxon>Corynebacterium</taxon>
    </lineage>
</organism>
<dbReference type="KEGG" id="cuo:CUROG_05860"/>
<dbReference type="PANTHER" id="PTHR34215:SF1">
    <property type="entry name" value="YLXR DOMAIN-CONTAINING PROTEIN"/>
    <property type="match status" value="1"/>
</dbReference>
<dbReference type="Pfam" id="PF04296">
    <property type="entry name" value="YlxR"/>
    <property type="match status" value="1"/>
</dbReference>
<dbReference type="InterPro" id="IPR007393">
    <property type="entry name" value="YlxR_dom"/>
</dbReference>
<gene>
    <name evidence="2" type="ORF">CUROG_05860</name>
</gene>
<dbReference type="InterPro" id="IPR037465">
    <property type="entry name" value="YlxR"/>
</dbReference>
<reference evidence="3" key="1">
    <citation type="submission" date="2019-10" db="EMBL/GenBank/DDBJ databases">
        <title>Complete genome sequence of Corynebacterium urogenitalis DSM 108747, isolated from the genital tract of a cow.</title>
        <authorList>
            <person name="Ruckert C."/>
            <person name="Ballas P."/>
            <person name="Wagener K."/>
            <person name="Drillich M."/>
            <person name="Kaempfer P."/>
            <person name="Busse H.-J."/>
            <person name="Ehling-Schulz M."/>
        </authorList>
    </citation>
    <scope>NUCLEOTIDE SEQUENCE [LARGE SCALE GENOMIC DNA]</scope>
    <source>
        <strain evidence="3">LMM 1652</strain>
    </source>
</reference>
<dbReference type="EMBL" id="CP045032">
    <property type="protein sequence ID" value="QFQ02535.1"/>
    <property type="molecule type" value="Genomic_DNA"/>
</dbReference>